<evidence type="ECO:0000313" key="1">
    <source>
        <dbReference type="EMBL" id="MBF9135306.1"/>
    </source>
</evidence>
<keyword evidence="2" id="KW-1185">Reference proteome</keyword>
<name>A0ABS0H9Z4_9ACTN</name>
<evidence type="ECO:0008006" key="3">
    <source>
        <dbReference type="Google" id="ProtNLM"/>
    </source>
</evidence>
<gene>
    <name evidence="1" type="ORF">I0C86_41385</name>
</gene>
<sequence length="67" mass="7192">MTELWTVEQASKHWGVSVSRARAILANRKIKRVSGYPADQIKAVELRQGARTDLAPSADQTGADGGA</sequence>
<proteinExistence type="predicted"/>
<protein>
    <recommendedName>
        <fullName evidence="3">DNA-binding protein</fullName>
    </recommendedName>
</protein>
<accession>A0ABS0H9Z4</accession>
<reference evidence="1 2" key="1">
    <citation type="submission" date="2020-11" db="EMBL/GenBank/DDBJ databases">
        <title>A novel isolate from a Black sea contaminated sediment with potential to produce alkanes: Plantactinospora alkalitolerans sp. nov.</title>
        <authorList>
            <person name="Carro L."/>
            <person name="Veyisoglu A."/>
            <person name="Guven K."/>
            <person name="Schumann P."/>
            <person name="Klenk H.-P."/>
            <person name="Sahin N."/>
        </authorList>
    </citation>
    <scope>NUCLEOTIDE SEQUENCE [LARGE SCALE GENOMIC DNA]</scope>
    <source>
        <strain evidence="1 2">S1510</strain>
    </source>
</reference>
<organism evidence="1 2">
    <name type="scientific">Plantactinospora alkalitolerans</name>
    <dbReference type="NCBI Taxonomy" id="2789879"/>
    <lineage>
        <taxon>Bacteria</taxon>
        <taxon>Bacillati</taxon>
        <taxon>Actinomycetota</taxon>
        <taxon>Actinomycetes</taxon>
        <taxon>Micromonosporales</taxon>
        <taxon>Micromonosporaceae</taxon>
        <taxon>Plantactinospora</taxon>
    </lineage>
</organism>
<dbReference type="EMBL" id="JADPUN010000422">
    <property type="protein sequence ID" value="MBF9135306.1"/>
    <property type="molecule type" value="Genomic_DNA"/>
</dbReference>
<dbReference type="Proteomes" id="UP000638560">
    <property type="component" value="Unassembled WGS sequence"/>
</dbReference>
<dbReference type="RefSeq" id="WP_196206762.1">
    <property type="nucleotide sequence ID" value="NZ_JADPUN010000422.1"/>
</dbReference>
<evidence type="ECO:0000313" key="2">
    <source>
        <dbReference type="Proteomes" id="UP000638560"/>
    </source>
</evidence>
<comment type="caution">
    <text evidence="1">The sequence shown here is derived from an EMBL/GenBank/DDBJ whole genome shotgun (WGS) entry which is preliminary data.</text>
</comment>